<dbReference type="GO" id="GO:0003684">
    <property type="term" value="F:damaged DNA binding"/>
    <property type="evidence" value="ECO:0007669"/>
    <property type="project" value="TreeGrafter"/>
</dbReference>
<protein>
    <submittedName>
        <fullName evidence="9">DNA repair endonuclease XPF</fullName>
    </submittedName>
</protein>
<evidence type="ECO:0000313" key="9">
    <source>
        <dbReference type="EMBL" id="GHP07829.1"/>
    </source>
</evidence>
<evidence type="ECO:0000256" key="3">
    <source>
        <dbReference type="ARBA" id="ARBA00022801"/>
    </source>
</evidence>
<organism evidence="9 10">
    <name type="scientific">Pycnococcus provasolii</name>
    <dbReference type="NCBI Taxonomy" id="41880"/>
    <lineage>
        <taxon>Eukaryota</taxon>
        <taxon>Viridiplantae</taxon>
        <taxon>Chlorophyta</taxon>
        <taxon>Pseudoscourfieldiophyceae</taxon>
        <taxon>Pseudoscourfieldiales</taxon>
        <taxon>Pycnococcaceae</taxon>
        <taxon>Pycnococcus</taxon>
    </lineage>
</organism>
<dbReference type="GO" id="GO:1901255">
    <property type="term" value="P:nucleotide-excision repair involved in interstrand cross-link repair"/>
    <property type="evidence" value="ECO:0007669"/>
    <property type="project" value="TreeGrafter"/>
</dbReference>
<dbReference type="GO" id="GO:0000110">
    <property type="term" value="C:nucleotide-excision repair factor 1 complex"/>
    <property type="evidence" value="ECO:0007669"/>
    <property type="project" value="TreeGrafter"/>
</dbReference>
<dbReference type="InterPro" id="IPR011335">
    <property type="entry name" value="Restrct_endonuc-II-like"/>
</dbReference>
<dbReference type="GO" id="GO:0000014">
    <property type="term" value="F:single-stranded DNA endodeoxyribonuclease activity"/>
    <property type="evidence" value="ECO:0007669"/>
    <property type="project" value="TreeGrafter"/>
</dbReference>
<dbReference type="Proteomes" id="UP000660262">
    <property type="component" value="Unassembled WGS sequence"/>
</dbReference>
<comment type="subcellular location">
    <subcellularLocation>
        <location evidence="1">Nucleus</location>
    </subcellularLocation>
</comment>
<evidence type="ECO:0000259" key="8">
    <source>
        <dbReference type="SMART" id="SM00891"/>
    </source>
</evidence>
<evidence type="ECO:0000256" key="7">
    <source>
        <dbReference type="SAM" id="MobiDB-lite"/>
    </source>
</evidence>
<dbReference type="EMBL" id="BNJQ01000018">
    <property type="protein sequence ID" value="GHP07829.1"/>
    <property type="molecule type" value="Genomic_DNA"/>
</dbReference>
<reference evidence="9" key="1">
    <citation type="submission" date="2020-10" db="EMBL/GenBank/DDBJ databases">
        <title>Unveiling of a novel bifunctional photoreceptor, Dualchrome1, isolated from a cosmopolitan green alga.</title>
        <authorList>
            <person name="Suzuki S."/>
            <person name="Kawachi M."/>
        </authorList>
    </citation>
    <scope>NUCLEOTIDE SEQUENCE</scope>
    <source>
        <strain evidence="9">NIES 2893</strain>
    </source>
</reference>
<feature type="compositionally biased region" description="Basic residues" evidence="7">
    <location>
        <begin position="510"/>
        <end position="528"/>
    </location>
</feature>
<keyword evidence="6" id="KW-0539">Nucleus</keyword>
<evidence type="ECO:0000256" key="2">
    <source>
        <dbReference type="ARBA" id="ARBA00022763"/>
    </source>
</evidence>
<dbReference type="SMART" id="SM00891">
    <property type="entry name" value="ERCC4"/>
    <property type="match status" value="1"/>
</dbReference>
<feature type="domain" description="ERCC4" evidence="8">
    <location>
        <begin position="730"/>
        <end position="810"/>
    </location>
</feature>
<dbReference type="GO" id="GO:0000712">
    <property type="term" value="P:resolution of meiotic recombination intermediates"/>
    <property type="evidence" value="ECO:0007669"/>
    <property type="project" value="TreeGrafter"/>
</dbReference>
<feature type="region of interest" description="Disordered" evidence="7">
    <location>
        <begin position="701"/>
        <end position="723"/>
    </location>
</feature>
<dbReference type="PANTHER" id="PTHR10150">
    <property type="entry name" value="DNA REPAIR ENDONUCLEASE XPF"/>
    <property type="match status" value="1"/>
</dbReference>
<dbReference type="InterPro" id="IPR047520">
    <property type="entry name" value="XPF_nuclease"/>
</dbReference>
<keyword evidence="10" id="KW-1185">Reference proteome</keyword>
<keyword evidence="9" id="KW-0255">Endonuclease</keyword>
<dbReference type="GO" id="GO:0000724">
    <property type="term" value="P:double-strand break repair via homologous recombination"/>
    <property type="evidence" value="ECO:0007669"/>
    <property type="project" value="TreeGrafter"/>
</dbReference>
<dbReference type="AlphaFoldDB" id="A0A830HS65"/>
<dbReference type="Gene3D" id="1.10.150.20">
    <property type="entry name" value="5' to 3' exonuclease, C-terminal subdomain"/>
    <property type="match status" value="1"/>
</dbReference>
<dbReference type="PANTHER" id="PTHR10150:SF0">
    <property type="entry name" value="DNA REPAIR ENDONUCLEASE XPF"/>
    <property type="match status" value="1"/>
</dbReference>
<dbReference type="CDD" id="cd20078">
    <property type="entry name" value="XPF_nuclease_XPF_euk"/>
    <property type="match status" value="1"/>
</dbReference>
<evidence type="ECO:0000256" key="4">
    <source>
        <dbReference type="ARBA" id="ARBA00023125"/>
    </source>
</evidence>
<keyword evidence="2" id="KW-0227">DNA damage</keyword>
<comment type="caution">
    <text evidence="9">The sequence shown here is derived from an EMBL/GenBank/DDBJ whole genome shotgun (WGS) entry which is preliminary data.</text>
</comment>
<evidence type="ECO:0000256" key="1">
    <source>
        <dbReference type="ARBA" id="ARBA00004123"/>
    </source>
</evidence>
<feature type="compositionally biased region" description="Gly residues" evidence="7">
    <location>
        <begin position="827"/>
        <end position="849"/>
    </location>
</feature>
<accession>A0A830HS65</accession>
<dbReference type="GO" id="GO:0003697">
    <property type="term" value="F:single-stranded DNA binding"/>
    <property type="evidence" value="ECO:0007669"/>
    <property type="project" value="TreeGrafter"/>
</dbReference>
<keyword evidence="4" id="KW-0238">DNA-binding</keyword>
<keyword evidence="9" id="KW-0540">Nuclease</keyword>
<keyword evidence="5" id="KW-0234">DNA repair</keyword>
<dbReference type="Gene3D" id="3.40.50.10130">
    <property type="match status" value="1"/>
</dbReference>
<dbReference type="OrthoDB" id="361020at2759"/>
<feature type="region of interest" description="Disordered" evidence="7">
    <location>
        <begin position="823"/>
        <end position="851"/>
    </location>
</feature>
<feature type="compositionally biased region" description="Polar residues" evidence="7">
    <location>
        <begin position="531"/>
        <end position="540"/>
    </location>
</feature>
<evidence type="ECO:0000256" key="5">
    <source>
        <dbReference type="ARBA" id="ARBA00023204"/>
    </source>
</evidence>
<proteinExistence type="predicted"/>
<evidence type="ECO:0000313" key="10">
    <source>
        <dbReference type="Proteomes" id="UP000660262"/>
    </source>
</evidence>
<gene>
    <name evidence="9" type="ORF">PPROV_000657100</name>
</gene>
<dbReference type="InterPro" id="IPR006166">
    <property type="entry name" value="ERCC4_domain"/>
</dbReference>
<sequence>MAPHIPPPPPPIMSSYVSSHTRILNIHSVIASLLLKEDGLAVLGEGMGTVAVLAIIMHVHYSAATGGTMLIVGAREGILEDARAHLKRIDPRLPVPPDVTADMPLSERNAAYAGGGALFATSRILAADLLTGRLPPKSVRCVVVMDAHRVVTRGDACGESFVVRLCREAHVGSSSASAVRVLALSDRPQALTGGLGKVERALKALSLRRLYLWPRFQSEVHAELGSPASAPEPVSVPCVVSPLTQRVYGCIVDVFHTSVLAAFKAAFAAGSRYVDASLLNSLSEVGAELVTGTRGAARVARELSEYMDSRWSDSTFPRRLKQAYLDALTLRALYAMVSRVDASAFLEHLEQLRATERANAVWLYADGADVLYEAASARVSSHNGNLPEPDPKWNAFLGAIEECTAERARLQASWRKRHARAPASSTFKEPPRHGIFVVCDGEARVQALQALLGCVDVAQCPNASSGAGAAVPASSVSLAQAMERGLAMALEMQAETRKRRKAARDAARIAARRRAAHGQRGGNLKRPRAQAMQSDSSAQGTHAPHASSDAGHDAEAARAMRLLGCRSVCTDVHWVASPAALARALAAPEGDDTSFVVLYDPTPASVRAVELWAALRHAASTGSARAGSVAPALPKPRVYLLLADGFNGGESARFEAAVMSERDAFVNLIREKEHLAAPVSADGRAVVLPVPAGLATSIAPRAFHGATDTSNDQTRRAGGQASRAAAGRPAVVVDMREFSSSLPAVLHASGFAVLPATLEVGDYVLSPDICVERKSLPDLRQSLQSGRLHQQLCAMERHYESVLLLVEYRDDWSGKTPASGIGLLTSGEGGGGGGAAGARGDDGSGGGGSNSAAAALKEGAFQPTNSGPTEYDLQSRLTLLVLHHPRLRILWVDSNASAASMFAALKAGREQPSADVAAAVGSTEGGAMVDSVASEFLRRLPGIGEGNVRAVMRAAESLYDLGRLVLEGGDSALRAACGGARPFEALREFMMASTPTAS</sequence>
<dbReference type="Pfam" id="PF02732">
    <property type="entry name" value="ERCC4"/>
    <property type="match status" value="1"/>
</dbReference>
<dbReference type="SUPFAM" id="SSF52980">
    <property type="entry name" value="Restriction endonuclease-like"/>
    <property type="match status" value="1"/>
</dbReference>
<feature type="region of interest" description="Disordered" evidence="7">
    <location>
        <begin position="497"/>
        <end position="553"/>
    </location>
</feature>
<name>A0A830HS65_9CHLO</name>
<keyword evidence="3" id="KW-0378">Hydrolase</keyword>
<evidence type="ECO:0000256" key="6">
    <source>
        <dbReference type="ARBA" id="ARBA00023242"/>
    </source>
</evidence>